<accession>A0A653DE13</accession>
<evidence type="ECO:0000256" key="7">
    <source>
        <dbReference type="PROSITE-ProRule" id="PRU00385"/>
    </source>
</evidence>
<dbReference type="GO" id="GO:0007010">
    <property type="term" value="P:cytoskeleton organization"/>
    <property type="evidence" value="ECO:0007669"/>
    <property type="project" value="TreeGrafter"/>
</dbReference>
<dbReference type="PROSITE" id="PS51049">
    <property type="entry name" value="KASH"/>
    <property type="match status" value="1"/>
</dbReference>
<dbReference type="Pfam" id="PF10541">
    <property type="entry name" value="KASH"/>
    <property type="match status" value="1"/>
</dbReference>
<dbReference type="GO" id="GO:0048471">
    <property type="term" value="C:perinuclear region of cytoplasm"/>
    <property type="evidence" value="ECO:0007669"/>
    <property type="project" value="TreeGrafter"/>
</dbReference>
<feature type="domain" description="KASH" evidence="10">
    <location>
        <begin position="275"/>
        <end position="329"/>
    </location>
</feature>
<keyword evidence="3 7" id="KW-0812">Transmembrane</keyword>
<evidence type="ECO:0000313" key="12">
    <source>
        <dbReference type="Proteomes" id="UP000410492"/>
    </source>
</evidence>
<evidence type="ECO:0000256" key="9">
    <source>
        <dbReference type="SAM" id="MobiDB-lite"/>
    </source>
</evidence>
<keyword evidence="5 7" id="KW-0472">Membrane</keyword>
<gene>
    <name evidence="11" type="ORF">CALMAC_LOCUS16532</name>
</gene>
<comment type="similarity">
    <text evidence="2">Belongs to the nesprin family.</text>
</comment>
<reference evidence="11 12" key="1">
    <citation type="submission" date="2019-01" db="EMBL/GenBank/DDBJ databases">
        <authorList>
            <person name="Sayadi A."/>
        </authorList>
    </citation>
    <scope>NUCLEOTIDE SEQUENCE [LARGE SCALE GENOMIC DNA]</scope>
</reference>
<dbReference type="SMART" id="SM01249">
    <property type="entry name" value="KASH"/>
    <property type="match status" value="1"/>
</dbReference>
<dbReference type="GO" id="GO:0007097">
    <property type="term" value="P:nuclear migration"/>
    <property type="evidence" value="ECO:0007669"/>
    <property type="project" value="TreeGrafter"/>
</dbReference>
<sequence length="329" mass="37109">MEQAAVLAMSDLHLICNVLSSPSAQLLETIANNRAKLSSLNAIVHRFMLENQDSEDFVDCSLKTEISELYELFDNGRASATDKLYQMESLLPAWKTLESRLEQLQKDLKEDDKTIHLLDSCLTNGTFTDQTANSVRDIAKILSETTTRQGYQPLQEMFTEGSFSDSGISDEGSEHEIGERQGRLAAIRRLVRQLEVGLSPDSKARQLMRDKLLTAEEELKTLQIKCRSLIAKTAACSIASSERHSQQQNPQKEPPSPALKSADDNGDPGKDPHTKCWYKRLFRASVAFQLVILTFVCLSCFYEPQCCDYMNNYSWSISPKFHYEGRPPI</sequence>
<dbReference type="AlphaFoldDB" id="A0A653DE13"/>
<evidence type="ECO:0000256" key="2">
    <source>
        <dbReference type="ARBA" id="ARBA00008619"/>
    </source>
</evidence>
<dbReference type="GO" id="GO:0031965">
    <property type="term" value="C:nuclear membrane"/>
    <property type="evidence" value="ECO:0007669"/>
    <property type="project" value="UniProtKB-SubCell"/>
</dbReference>
<protein>
    <recommendedName>
        <fullName evidence="10">KASH domain-containing protein</fullName>
    </recommendedName>
</protein>
<evidence type="ECO:0000256" key="3">
    <source>
        <dbReference type="ARBA" id="ARBA00022692"/>
    </source>
</evidence>
<evidence type="ECO:0000256" key="6">
    <source>
        <dbReference type="ARBA" id="ARBA00023242"/>
    </source>
</evidence>
<evidence type="ECO:0000259" key="10">
    <source>
        <dbReference type="PROSITE" id="PS51049"/>
    </source>
</evidence>
<feature type="compositionally biased region" description="Basic and acidic residues" evidence="9">
    <location>
        <begin position="261"/>
        <end position="271"/>
    </location>
</feature>
<evidence type="ECO:0000256" key="4">
    <source>
        <dbReference type="ARBA" id="ARBA00022989"/>
    </source>
</evidence>
<feature type="topological domain" description="Perinuclear space" evidence="7">
    <location>
        <begin position="305"/>
        <end position="329"/>
    </location>
</feature>
<comment type="subcellular location">
    <subcellularLocation>
        <location evidence="1">Nucleus membrane</location>
    </subcellularLocation>
</comment>
<feature type="coiled-coil region" evidence="8">
    <location>
        <begin position="205"/>
        <end position="232"/>
    </location>
</feature>
<keyword evidence="8" id="KW-0175">Coiled coil</keyword>
<name>A0A653DE13_CALMS</name>
<evidence type="ECO:0000256" key="5">
    <source>
        <dbReference type="ARBA" id="ARBA00023136"/>
    </source>
</evidence>
<keyword evidence="12" id="KW-1185">Reference proteome</keyword>
<feature type="topological domain" description="Cytoplasmic" evidence="7">
    <location>
        <begin position="1"/>
        <end position="283"/>
    </location>
</feature>
<evidence type="ECO:0000256" key="1">
    <source>
        <dbReference type="ARBA" id="ARBA00004126"/>
    </source>
</evidence>
<dbReference type="OrthoDB" id="10041151at2759"/>
<proteinExistence type="inferred from homology"/>
<dbReference type="GO" id="GO:0006997">
    <property type="term" value="P:nucleus organization"/>
    <property type="evidence" value="ECO:0007669"/>
    <property type="project" value="TreeGrafter"/>
</dbReference>
<keyword evidence="6" id="KW-0539">Nucleus</keyword>
<evidence type="ECO:0000256" key="8">
    <source>
        <dbReference type="SAM" id="Coils"/>
    </source>
</evidence>
<dbReference type="PANTHER" id="PTHR21524">
    <property type="entry name" value="SPECTRIN REPEAT CONTAINING NUCLEAR ENVELOPE PROTEIN 2"/>
    <property type="match status" value="1"/>
</dbReference>
<organism evidence="11 12">
    <name type="scientific">Callosobruchus maculatus</name>
    <name type="common">Southern cowpea weevil</name>
    <name type="synonym">Pulse bruchid</name>
    <dbReference type="NCBI Taxonomy" id="64391"/>
    <lineage>
        <taxon>Eukaryota</taxon>
        <taxon>Metazoa</taxon>
        <taxon>Ecdysozoa</taxon>
        <taxon>Arthropoda</taxon>
        <taxon>Hexapoda</taxon>
        <taxon>Insecta</taxon>
        <taxon>Pterygota</taxon>
        <taxon>Neoptera</taxon>
        <taxon>Endopterygota</taxon>
        <taxon>Coleoptera</taxon>
        <taxon>Polyphaga</taxon>
        <taxon>Cucujiformia</taxon>
        <taxon>Chrysomeloidea</taxon>
        <taxon>Chrysomelidae</taxon>
        <taxon>Bruchinae</taxon>
        <taxon>Bruchini</taxon>
        <taxon>Callosobruchus</taxon>
    </lineage>
</organism>
<evidence type="ECO:0000313" key="11">
    <source>
        <dbReference type="EMBL" id="VEN58086.1"/>
    </source>
</evidence>
<keyword evidence="4" id="KW-1133">Transmembrane helix</keyword>
<dbReference type="PANTHER" id="PTHR21524:SF5">
    <property type="entry name" value="SPECTRIN REPEAT CONTAINING NUCLEAR ENVELOPE PROTEIN 2"/>
    <property type="match status" value="1"/>
</dbReference>
<dbReference type="InterPro" id="IPR012315">
    <property type="entry name" value="KASH"/>
</dbReference>
<dbReference type="GO" id="GO:0019894">
    <property type="term" value="F:kinesin binding"/>
    <property type="evidence" value="ECO:0007669"/>
    <property type="project" value="TreeGrafter"/>
</dbReference>
<dbReference type="Proteomes" id="UP000410492">
    <property type="component" value="Unassembled WGS sequence"/>
</dbReference>
<dbReference type="EMBL" id="CAACVG010011445">
    <property type="protein sequence ID" value="VEN58086.1"/>
    <property type="molecule type" value="Genomic_DNA"/>
</dbReference>
<feature type="region of interest" description="Disordered" evidence="9">
    <location>
        <begin position="240"/>
        <end position="271"/>
    </location>
</feature>